<evidence type="ECO:0000313" key="10">
    <source>
        <dbReference type="RefSeq" id="XP_004744716.3"/>
    </source>
</evidence>
<evidence type="ECO:0000313" key="9">
    <source>
        <dbReference type="Proteomes" id="UP000000715"/>
    </source>
</evidence>
<dbReference type="PROSITE" id="PS00282">
    <property type="entry name" value="KAZAL_1"/>
    <property type="match status" value="2"/>
</dbReference>
<dbReference type="InterPro" id="IPR002350">
    <property type="entry name" value="Kazal_dom"/>
</dbReference>
<dbReference type="PRINTS" id="PR00290">
    <property type="entry name" value="KAZALINHBTR"/>
</dbReference>
<dbReference type="Pfam" id="PF00050">
    <property type="entry name" value="Kazal_1"/>
    <property type="match status" value="2"/>
</dbReference>
<evidence type="ECO:0000256" key="1">
    <source>
        <dbReference type="ARBA" id="ARBA00004613"/>
    </source>
</evidence>
<organism evidence="9 10">
    <name type="scientific">Mustela putorius furo</name>
    <name type="common">European domestic ferret</name>
    <name type="synonym">Mustela furo</name>
    <dbReference type="NCBI Taxonomy" id="9669"/>
    <lineage>
        <taxon>Eukaryota</taxon>
        <taxon>Metazoa</taxon>
        <taxon>Chordata</taxon>
        <taxon>Craniata</taxon>
        <taxon>Vertebrata</taxon>
        <taxon>Euteleostomi</taxon>
        <taxon>Mammalia</taxon>
        <taxon>Eutheria</taxon>
        <taxon>Laurasiatheria</taxon>
        <taxon>Carnivora</taxon>
        <taxon>Caniformia</taxon>
        <taxon>Musteloidea</taxon>
        <taxon>Mustelidae</taxon>
        <taxon>Mustelinae</taxon>
        <taxon>Mustela</taxon>
    </lineage>
</organism>
<evidence type="ECO:0000256" key="4">
    <source>
        <dbReference type="ARBA" id="ARBA00022900"/>
    </source>
</evidence>
<dbReference type="PANTHER" id="PTHR47729:SF1">
    <property type="entry name" value="OVOMUCOID-LIKE-RELATED"/>
    <property type="match status" value="1"/>
</dbReference>
<keyword evidence="4" id="KW-0722">Serine protease inhibitor</keyword>
<dbReference type="InterPro" id="IPR001239">
    <property type="entry name" value="Prot_inh_Kazal-m"/>
</dbReference>
<comment type="function">
    <text evidence="6">This inhibitor is composed of two homologous actively inhibiting halves: one which inhibits trypsin, the other which inhibits elastase.</text>
</comment>
<dbReference type="Gene3D" id="3.30.60.30">
    <property type="match status" value="2"/>
</dbReference>
<reference evidence="10" key="1">
    <citation type="submission" date="2025-08" db="UniProtKB">
        <authorList>
            <consortium name="RefSeq"/>
        </authorList>
    </citation>
    <scope>IDENTIFICATION</scope>
    <source>
        <tissue evidence="10">Brain</tissue>
    </source>
</reference>
<dbReference type="PANTHER" id="PTHR47729">
    <property type="entry name" value="SERINE PEPTIDASE INHIBITOR, KAZAL TYPE 2, TANDEM DUPLICATE 1-RELATED"/>
    <property type="match status" value="1"/>
</dbReference>
<proteinExistence type="predicted"/>
<name>A0A8U0SRW8_MUSPF</name>
<comment type="subcellular location">
    <subcellularLocation>
        <location evidence="1">Secreted</location>
    </subcellularLocation>
</comment>
<dbReference type="OrthoDB" id="126772at2759"/>
<dbReference type="CDD" id="cd01327">
    <property type="entry name" value="KAZAL_PSTI"/>
    <property type="match status" value="1"/>
</dbReference>
<feature type="domain" description="Kazal-like" evidence="8">
    <location>
        <begin position="110"/>
        <end position="160"/>
    </location>
</feature>
<keyword evidence="9" id="KW-1185">Reference proteome</keyword>
<evidence type="ECO:0000256" key="7">
    <source>
        <dbReference type="ARBA" id="ARBA00039837"/>
    </source>
</evidence>
<dbReference type="GO" id="GO:0005576">
    <property type="term" value="C:extracellular region"/>
    <property type="evidence" value="ECO:0007669"/>
    <property type="project" value="UniProtKB-SubCell"/>
</dbReference>
<evidence type="ECO:0000256" key="5">
    <source>
        <dbReference type="ARBA" id="ARBA00023157"/>
    </source>
</evidence>
<protein>
    <recommendedName>
        <fullName evidence="7">Double-headed protease inhibitor, submandibular gland</fullName>
    </recommendedName>
</protein>
<dbReference type="FunFam" id="3.30.60.30:FF:000037">
    <property type="entry name" value="Ovomucoid"/>
    <property type="match status" value="1"/>
</dbReference>
<keyword evidence="5" id="KW-1015">Disulfide bond</keyword>
<dbReference type="PROSITE" id="PS51465">
    <property type="entry name" value="KAZAL_2"/>
    <property type="match status" value="2"/>
</dbReference>
<dbReference type="RefSeq" id="XP_004744716.3">
    <property type="nucleotide sequence ID" value="XM_004744659.3"/>
</dbReference>
<dbReference type="SMART" id="SM00280">
    <property type="entry name" value="KAZAL"/>
    <property type="match status" value="2"/>
</dbReference>
<keyword evidence="2" id="KW-0964">Secreted</keyword>
<evidence type="ECO:0000256" key="3">
    <source>
        <dbReference type="ARBA" id="ARBA00022690"/>
    </source>
</evidence>
<dbReference type="InterPro" id="IPR036058">
    <property type="entry name" value="Kazal_dom_sf"/>
</dbReference>
<dbReference type="KEGG" id="mpuf:101672856"/>
<accession>A0A8U0SRW8</accession>
<gene>
    <name evidence="10" type="primary">LOC101672856</name>
</gene>
<evidence type="ECO:0000256" key="2">
    <source>
        <dbReference type="ARBA" id="ARBA00022525"/>
    </source>
</evidence>
<feature type="domain" description="Kazal-like" evidence="8">
    <location>
        <begin position="49"/>
        <end position="109"/>
    </location>
</feature>
<sequence>MHVCIYTCMCASEKPRSLMITMESITVFAIFALVATAWAAPPPVGDQAGGRKVDCFKYNSKGSAFACPRHLNPVCGTDHRTYSNECMLCMLTQNKGFPVRILQDNECDIECLQYSEMCTMEYIPLCGSDGKNYSNKCLFCNAVMRSRGALFLAKHGECQSP</sequence>
<dbReference type="GeneID" id="101672856"/>
<evidence type="ECO:0000259" key="8">
    <source>
        <dbReference type="PROSITE" id="PS51465"/>
    </source>
</evidence>
<dbReference type="Proteomes" id="UP000000715">
    <property type="component" value="Unplaced"/>
</dbReference>
<dbReference type="GO" id="GO:0004867">
    <property type="term" value="F:serine-type endopeptidase inhibitor activity"/>
    <property type="evidence" value="ECO:0007669"/>
    <property type="project" value="UniProtKB-KW"/>
</dbReference>
<dbReference type="CDD" id="cd00104">
    <property type="entry name" value="KAZAL_FS"/>
    <property type="match status" value="1"/>
</dbReference>
<dbReference type="SUPFAM" id="SSF100895">
    <property type="entry name" value="Kazal-type serine protease inhibitors"/>
    <property type="match status" value="2"/>
</dbReference>
<dbReference type="AlphaFoldDB" id="A0A8U0SRW8"/>
<evidence type="ECO:0000256" key="6">
    <source>
        <dbReference type="ARBA" id="ARBA00037771"/>
    </source>
</evidence>
<dbReference type="InterPro" id="IPR051597">
    <property type="entry name" value="Bifunctional_prot_inhibitor"/>
</dbReference>
<keyword evidence="3 10" id="KW-0646">Protease inhibitor</keyword>